<evidence type="ECO:0000256" key="1">
    <source>
        <dbReference type="SAM" id="Phobius"/>
    </source>
</evidence>
<evidence type="ECO:0008006" key="4">
    <source>
        <dbReference type="Google" id="ProtNLM"/>
    </source>
</evidence>
<dbReference type="AlphaFoldDB" id="A0AAV6FHB5"/>
<protein>
    <recommendedName>
        <fullName evidence="4">Immunoglobulin subtype domain-containing protein</fullName>
    </recommendedName>
</protein>
<dbReference type="EMBL" id="JADWDJ010001056">
    <property type="protein sequence ID" value="KAG5260465.1"/>
    <property type="molecule type" value="Genomic_DNA"/>
</dbReference>
<keyword evidence="3" id="KW-1185">Reference proteome</keyword>
<keyword evidence="1" id="KW-0472">Membrane</keyword>
<keyword evidence="1" id="KW-1133">Transmembrane helix</keyword>
<comment type="caution">
    <text evidence="2">The sequence shown here is derived from an EMBL/GenBank/DDBJ whole genome shotgun (WGS) entry which is preliminary data.</text>
</comment>
<organism evidence="2 3">
    <name type="scientific">Alosa alosa</name>
    <name type="common">allis shad</name>
    <dbReference type="NCBI Taxonomy" id="278164"/>
    <lineage>
        <taxon>Eukaryota</taxon>
        <taxon>Metazoa</taxon>
        <taxon>Chordata</taxon>
        <taxon>Craniata</taxon>
        <taxon>Vertebrata</taxon>
        <taxon>Euteleostomi</taxon>
        <taxon>Actinopterygii</taxon>
        <taxon>Neopterygii</taxon>
        <taxon>Teleostei</taxon>
        <taxon>Clupei</taxon>
        <taxon>Clupeiformes</taxon>
        <taxon>Clupeoidei</taxon>
        <taxon>Clupeidae</taxon>
        <taxon>Alosa</taxon>
    </lineage>
</organism>
<keyword evidence="1" id="KW-0812">Transmembrane</keyword>
<evidence type="ECO:0000313" key="3">
    <source>
        <dbReference type="Proteomes" id="UP000823561"/>
    </source>
</evidence>
<gene>
    <name evidence="2" type="ORF">AALO_G00312230</name>
</gene>
<name>A0AAV6FHB5_9TELE</name>
<feature type="non-terminal residue" evidence="2">
    <location>
        <position position="138"/>
    </location>
</feature>
<dbReference type="Proteomes" id="UP000823561">
    <property type="component" value="Unassembled WGS sequence"/>
</dbReference>
<reference evidence="2" key="1">
    <citation type="submission" date="2020-10" db="EMBL/GenBank/DDBJ databases">
        <title>Chromosome-scale genome assembly of the Allis shad, Alosa alosa.</title>
        <authorList>
            <person name="Margot Z."/>
            <person name="Christophe K."/>
            <person name="Cabau C."/>
            <person name="Louis A."/>
            <person name="Berthelot C."/>
            <person name="Parey E."/>
            <person name="Roest Crollius H."/>
            <person name="Montfort J."/>
            <person name="Robinson-Rechavi M."/>
            <person name="Bucao C."/>
            <person name="Bouchez O."/>
            <person name="Gislard M."/>
            <person name="Lluch J."/>
            <person name="Milhes M."/>
            <person name="Lampietro C."/>
            <person name="Lopez Roques C."/>
            <person name="Donnadieu C."/>
            <person name="Braasch I."/>
            <person name="Desvignes T."/>
            <person name="Postlethwait J."/>
            <person name="Bobe J."/>
            <person name="Guiguen Y."/>
        </authorList>
    </citation>
    <scope>NUCLEOTIDE SEQUENCE</scope>
    <source>
        <strain evidence="2">M-15738</strain>
        <tissue evidence="2">Blood</tissue>
    </source>
</reference>
<sequence>MDPAGPAKLTLNGPRTRIVLTGHQLLLNFTVTVPRNTTHDALRCYRGNKCVTPEYNLESDLKERNERVEVVLMFNHSSDSGEYRCSYKSASLYLAILSRDEGFTERYRDLTDNVIAPMTTLTALLLIFSMLGSVYIYK</sequence>
<feature type="transmembrane region" description="Helical" evidence="1">
    <location>
        <begin position="114"/>
        <end position="137"/>
    </location>
</feature>
<accession>A0AAV6FHB5</accession>
<evidence type="ECO:0000313" key="2">
    <source>
        <dbReference type="EMBL" id="KAG5260465.1"/>
    </source>
</evidence>
<proteinExistence type="predicted"/>